<comment type="subcellular location">
    <subcellularLocation>
        <location evidence="1">Secreted</location>
    </subcellularLocation>
</comment>
<dbReference type="InterPro" id="IPR029034">
    <property type="entry name" value="Cystine-knot_cytokine"/>
</dbReference>
<dbReference type="GO" id="GO:0008284">
    <property type="term" value="P:positive regulation of cell population proliferation"/>
    <property type="evidence" value="ECO:0007669"/>
    <property type="project" value="TreeGrafter"/>
</dbReference>
<keyword evidence="3" id="KW-0964">Secreted</keyword>
<gene>
    <name evidence="10" type="ORF">PYX00_005567</name>
</gene>
<comment type="caution">
    <text evidence="10">The sequence shown here is derived from an EMBL/GenBank/DDBJ whole genome shotgun (WGS) entry which is preliminary data.</text>
</comment>
<dbReference type="PROSITE" id="PS50278">
    <property type="entry name" value="PDGF_2"/>
    <property type="match status" value="1"/>
</dbReference>
<sequence length="250" mass="28636">MVNFVCVLLLLTWRVSFSVQNEDKYKGNAIVFPENIPPPKKEIPLALIRQINDHDIANVNELMDNFVEPESWNKTFGIIPRIGLGDVERSAIKSAKMAKCMPELRTVSLAPELDNTVFYYPSCTRVERCGGCCAHKLLSCQPLESEIIQLSVVVLEYRGGSQLSFKQKEVIGVEQHKKCKCDCKVQPEHCTKYQKYNKEKCSCECNNTDDEEKCHQQRGTKIWNKDLCSCMCKEELECSSGFYFDPFHCQ</sequence>
<evidence type="ECO:0000256" key="5">
    <source>
        <dbReference type="ARBA" id="ARBA00023030"/>
    </source>
</evidence>
<name>A0AAW2HTR1_9NEOP</name>
<evidence type="ECO:0000256" key="6">
    <source>
        <dbReference type="ARBA" id="ARBA00023246"/>
    </source>
</evidence>
<dbReference type="AlphaFoldDB" id="A0AAW2HTR1"/>
<dbReference type="Gene3D" id="2.10.90.10">
    <property type="entry name" value="Cystine-knot cytokines"/>
    <property type="match status" value="1"/>
</dbReference>
<dbReference type="GO" id="GO:0051781">
    <property type="term" value="P:positive regulation of cell division"/>
    <property type="evidence" value="ECO:0007669"/>
    <property type="project" value="UniProtKB-KW"/>
</dbReference>
<protein>
    <recommendedName>
        <fullName evidence="9">Platelet-derived growth factor (PDGF) family profile domain-containing protein</fullName>
    </recommendedName>
</protein>
<keyword evidence="4 8" id="KW-0732">Signal</keyword>
<evidence type="ECO:0000256" key="7">
    <source>
        <dbReference type="RuleBase" id="RU003818"/>
    </source>
</evidence>
<keyword evidence="5 7" id="KW-0339">Growth factor</keyword>
<feature type="signal peptide" evidence="8">
    <location>
        <begin position="1"/>
        <end position="18"/>
    </location>
</feature>
<dbReference type="GO" id="GO:0016020">
    <property type="term" value="C:membrane"/>
    <property type="evidence" value="ECO:0007669"/>
    <property type="project" value="InterPro"/>
</dbReference>
<dbReference type="GO" id="GO:0070851">
    <property type="term" value="F:growth factor receptor binding"/>
    <property type="evidence" value="ECO:0007669"/>
    <property type="project" value="TreeGrafter"/>
</dbReference>
<comment type="similarity">
    <text evidence="2 7">Belongs to the PDGF/VEGF growth factor family.</text>
</comment>
<reference evidence="10" key="1">
    <citation type="journal article" date="2024" name="Gigascience">
        <title>Chromosome-level genome of the poultry shaft louse Menopon gallinae provides insight into the host-switching and adaptive evolution of parasitic lice.</title>
        <authorList>
            <person name="Xu Y."/>
            <person name="Ma L."/>
            <person name="Liu S."/>
            <person name="Liang Y."/>
            <person name="Liu Q."/>
            <person name="He Z."/>
            <person name="Tian L."/>
            <person name="Duan Y."/>
            <person name="Cai W."/>
            <person name="Li H."/>
            <person name="Song F."/>
        </authorList>
    </citation>
    <scope>NUCLEOTIDE SEQUENCE</scope>
    <source>
        <strain evidence="10">Cailab_2023a</strain>
    </source>
</reference>
<evidence type="ECO:0000256" key="4">
    <source>
        <dbReference type="ARBA" id="ARBA00022729"/>
    </source>
</evidence>
<dbReference type="PANTHER" id="PTHR11633">
    <property type="entry name" value="PLATELET-DERIVED GROWTH FACTOR"/>
    <property type="match status" value="1"/>
</dbReference>
<evidence type="ECO:0000259" key="9">
    <source>
        <dbReference type="PROSITE" id="PS50278"/>
    </source>
</evidence>
<evidence type="ECO:0000313" key="10">
    <source>
        <dbReference type="EMBL" id="KAL0272695.1"/>
    </source>
</evidence>
<evidence type="ECO:0000256" key="1">
    <source>
        <dbReference type="ARBA" id="ARBA00004613"/>
    </source>
</evidence>
<evidence type="ECO:0000256" key="2">
    <source>
        <dbReference type="ARBA" id="ARBA00006686"/>
    </source>
</evidence>
<dbReference type="GO" id="GO:0005615">
    <property type="term" value="C:extracellular space"/>
    <property type="evidence" value="ECO:0007669"/>
    <property type="project" value="TreeGrafter"/>
</dbReference>
<dbReference type="Pfam" id="PF03128">
    <property type="entry name" value="CXCXC"/>
    <property type="match status" value="1"/>
</dbReference>
<dbReference type="InterPro" id="IPR004153">
    <property type="entry name" value="CXCXC_repeat"/>
</dbReference>
<organism evidence="10">
    <name type="scientific">Menopon gallinae</name>
    <name type="common">poultry shaft louse</name>
    <dbReference type="NCBI Taxonomy" id="328185"/>
    <lineage>
        <taxon>Eukaryota</taxon>
        <taxon>Metazoa</taxon>
        <taxon>Ecdysozoa</taxon>
        <taxon>Arthropoda</taxon>
        <taxon>Hexapoda</taxon>
        <taxon>Insecta</taxon>
        <taxon>Pterygota</taxon>
        <taxon>Neoptera</taxon>
        <taxon>Paraneoptera</taxon>
        <taxon>Psocodea</taxon>
        <taxon>Troctomorpha</taxon>
        <taxon>Phthiraptera</taxon>
        <taxon>Amblycera</taxon>
        <taxon>Menoponidae</taxon>
        <taxon>Menopon</taxon>
    </lineage>
</organism>
<proteinExistence type="inferred from homology"/>
<feature type="chain" id="PRO_5043688370" description="Platelet-derived growth factor (PDGF) family profile domain-containing protein" evidence="8">
    <location>
        <begin position="19"/>
        <end position="250"/>
    </location>
</feature>
<evidence type="ECO:0000256" key="8">
    <source>
        <dbReference type="SAM" id="SignalP"/>
    </source>
</evidence>
<keyword evidence="6" id="KW-0497">Mitogen</keyword>
<dbReference type="EMBL" id="JARGDH010000003">
    <property type="protein sequence ID" value="KAL0272695.1"/>
    <property type="molecule type" value="Genomic_DNA"/>
</dbReference>
<dbReference type="SUPFAM" id="SSF57501">
    <property type="entry name" value="Cystine-knot cytokines"/>
    <property type="match status" value="1"/>
</dbReference>
<dbReference type="GO" id="GO:0008083">
    <property type="term" value="F:growth factor activity"/>
    <property type="evidence" value="ECO:0007669"/>
    <property type="project" value="UniProtKB-KW"/>
</dbReference>
<dbReference type="InterPro" id="IPR000072">
    <property type="entry name" value="PDGF/VEGF_dom"/>
</dbReference>
<accession>A0AAW2HTR1</accession>
<dbReference type="PANTHER" id="PTHR11633:SF1">
    <property type="entry name" value="LD28763P"/>
    <property type="match status" value="1"/>
</dbReference>
<feature type="domain" description="Platelet-derived growth factor (PDGF) family profile" evidence="9">
    <location>
        <begin position="111"/>
        <end position="186"/>
    </location>
</feature>
<evidence type="ECO:0000256" key="3">
    <source>
        <dbReference type="ARBA" id="ARBA00022525"/>
    </source>
</evidence>
<dbReference type="SMART" id="SM00141">
    <property type="entry name" value="PDGF"/>
    <property type="match status" value="1"/>
</dbReference>
<dbReference type="Pfam" id="PF00341">
    <property type="entry name" value="PDGF"/>
    <property type="match status" value="1"/>
</dbReference>